<dbReference type="Proteomes" id="UP000276982">
    <property type="component" value="Unassembled WGS sequence"/>
</dbReference>
<dbReference type="AlphaFoldDB" id="A0A3P3PYQ6"/>
<feature type="coiled-coil region" evidence="1">
    <location>
        <begin position="417"/>
        <end position="451"/>
    </location>
</feature>
<accession>A0A3P3PYQ6</accession>
<feature type="compositionally biased region" description="Basic and acidic residues" evidence="2">
    <location>
        <begin position="1"/>
        <end position="28"/>
    </location>
</feature>
<evidence type="ECO:0000256" key="2">
    <source>
        <dbReference type="SAM" id="MobiDB-lite"/>
    </source>
</evidence>
<keyword evidence="4" id="KW-1185">Reference proteome</keyword>
<name>A0A3P3PYQ6_9FIRM</name>
<protein>
    <submittedName>
        <fullName evidence="3">Uncharacterized protein</fullName>
    </submittedName>
</protein>
<proteinExistence type="predicted"/>
<sequence length="477" mass="52250">MEFFKNKGIERNSGSDKENKKESVRDTKIIGTGKSITESVSKSTKIAKDKFYKPEKYDRKLLDDGHAKEMTKKKAFSENGDVKDPYTNKDLSLTKSEAKRLYGEDWKKHLAEADHKVPLKKRHEQTKNNPWLTSKDIKKSSNSSDNMETVSREYNNSKRSRSNTEFVNDKEYLKKTGVELSDEGKHKAIESESNARKALQMQDIKDSAKNIFETGNEAGIGGMRDSAIVVSTVSGIQNIVSIIKGEKTAKEAIVDTAKDTGKAAATGYGFSSALTVISHTLSYSSSSFIRALVESNVPGHVITAVMVAGDTVKQYAEGKISTKQCMNKLQEKASVFAGGTVGGAIGGQILIPIPIVGAAVGSLVGSVLSSYTYNKVSEMLEKNNIDKGALTAGAAVSTLVPVPGVSQFIGKKVYDAITDGKEKKEKLLAEKEKALEQTKNYRNELKSYLSTYFKDYPNCFNEAFEMIDRMINGGSEV</sequence>
<feature type="region of interest" description="Disordered" evidence="2">
    <location>
        <begin position="116"/>
        <end position="163"/>
    </location>
</feature>
<keyword evidence="1" id="KW-0175">Coiled coil</keyword>
<organism evidence="3 4">
    <name type="scientific">Lachnoanaerobaculum orale</name>
    <dbReference type="NCBI Taxonomy" id="979627"/>
    <lineage>
        <taxon>Bacteria</taxon>
        <taxon>Bacillati</taxon>
        <taxon>Bacillota</taxon>
        <taxon>Clostridia</taxon>
        <taxon>Lachnospirales</taxon>
        <taxon>Lachnospiraceae</taxon>
        <taxon>Lachnoanaerobaculum</taxon>
    </lineage>
</organism>
<evidence type="ECO:0000313" key="4">
    <source>
        <dbReference type="Proteomes" id="UP000276982"/>
    </source>
</evidence>
<feature type="region of interest" description="Disordered" evidence="2">
    <location>
        <begin position="62"/>
        <end position="90"/>
    </location>
</feature>
<evidence type="ECO:0000256" key="1">
    <source>
        <dbReference type="SAM" id="Coils"/>
    </source>
</evidence>
<reference evidence="3 4" key="1">
    <citation type="submission" date="2018-11" db="EMBL/GenBank/DDBJ databases">
        <title>Genome sequencing of Lachnoanaerobaculum orale DSM 24553T.</title>
        <authorList>
            <person name="Kook J.-K."/>
            <person name="Park S.-N."/>
            <person name="Lim Y.K."/>
        </authorList>
    </citation>
    <scope>NUCLEOTIDE SEQUENCE [LARGE SCALE GENOMIC DNA]</scope>
    <source>
        <strain evidence="3 4">DSM 24553</strain>
    </source>
</reference>
<comment type="caution">
    <text evidence="3">The sequence shown here is derived from an EMBL/GenBank/DDBJ whole genome shotgun (WGS) entry which is preliminary data.</text>
</comment>
<feature type="region of interest" description="Disordered" evidence="2">
    <location>
        <begin position="1"/>
        <end position="33"/>
    </location>
</feature>
<dbReference type="RefSeq" id="WP_124952702.1">
    <property type="nucleotide sequence ID" value="NZ_RRCM01000002.1"/>
</dbReference>
<dbReference type="EMBL" id="RRCM01000002">
    <property type="protein sequence ID" value="RRJ14097.1"/>
    <property type="molecule type" value="Genomic_DNA"/>
</dbReference>
<feature type="compositionally biased region" description="Basic and acidic residues" evidence="2">
    <location>
        <begin position="62"/>
        <end position="87"/>
    </location>
</feature>
<gene>
    <name evidence="3" type="ORF">EHW90_10340</name>
</gene>
<evidence type="ECO:0000313" key="3">
    <source>
        <dbReference type="EMBL" id="RRJ14097.1"/>
    </source>
</evidence>